<evidence type="ECO:0000313" key="2">
    <source>
        <dbReference type="EMBL" id="SNR51083.1"/>
    </source>
</evidence>
<keyword evidence="3" id="KW-1185">Reference proteome</keyword>
<evidence type="ECO:0000313" key="3">
    <source>
        <dbReference type="Proteomes" id="UP000198397"/>
    </source>
</evidence>
<protein>
    <submittedName>
        <fullName evidence="2">Uncharacterized protein</fullName>
    </submittedName>
</protein>
<organism evidence="2 3">
    <name type="scientific">Halorubrum vacuolatum</name>
    <name type="common">Natronobacterium vacuolatum</name>
    <dbReference type="NCBI Taxonomy" id="63740"/>
    <lineage>
        <taxon>Archaea</taxon>
        <taxon>Methanobacteriati</taxon>
        <taxon>Methanobacteriota</taxon>
        <taxon>Stenosarchaea group</taxon>
        <taxon>Halobacteria</taxon>
        <taxon>Halobacteriales</taxon>
        <taxon>Haloferacaceae</taxon>
        <taxon>Halorubrum</taxon>
    </lineage>
</organism>
<gene>
    <name evidence="2" type="ORF">SAMN06264855_1119</name>
</gene>
<dbReference type="AlphaFoldDB" id="A0A238WXD1"/>
<reference evidence="2 3" key="1">
    <citation type="submission" date="2017-06" db="EMBL/GenBank/DDBJ databases">
        <authorList>
            <person name="Kim H.J."/>
            <person name="Triplett B.A."/>
        </authorList>
    </citation>
    <scope>NUCLEOTIDE SEQUENCE [LARGE SCALE GENOMIC DNA]</scope>
    <source>
        <strain evidence="2 3">DSM 8800</strain>
    </source>
</reference>
<evidence type="ECO:0000256" key="1">
    <source>
        <dbReference type="SAM" id="MobiDB-lite"/>
    </source>
</evidence>
<name>A0A238WXD1_HALVU</name>
<proteinExistence type="predicted"/>
<sequence>MWTNDRQYGKNIPTEPPSGQDTLIYLAGPAYTYGRAYHPPNRADL</sequence>
<accession>A0A238WXD1</accession>
<dbReference type="EMBL" id="FZNQ01000011">
    <property type="protein sequence ID" value="SNR51083.1"/>
    <property type="molecule type" value="Genomic_DNA"/>
</dbReference>
<dbReference type="Proteomes" id="UP000198397">
    <property type="component" value="Unassembled WGS sequence"/>
</dbReference>
<feature type="region of interest" description="Disordered" evidence="1">
    <location>
        <begin position="1"/>
        <end position="20"/>
    </location>
</feature>